<comment type="caution">
    <text evidence="1">The sequence shown here is derived from an EMBL/GenBank/DDBJ whole genome shotgun (WGS) entry which is preliminary data.</text>
</comment>
<name>A0ABN7PBM7_TIMPD</name>
<dbReference type="EMBL" id="CAJPIN010039952">
    <property type="protein sequence ID" value="CAG2065117.1"/>
    <property type="molecule type" value="Genomic_DNA"/>
</dbReference>
<feature type="non-terminal residue" evidence="1">
    <location>
        <position position="1"/>
    </location>
</feature>
<dbReference type="SUPFAM" id="SSF52042">
    <property type="entry name" value="Ribosomal protein L32e"/>
    <property type="match status" value="1"/>
</dbReference>
<organism evidence="1 2">
    <name type="scientific">Timema podura</name>
    <name type="common">Walking stick</name>
    <dbReference type="NCBI Taxonomy" id="61482"/>
    <lineage>
        <taxon>Eukaryota</taxon>
        <taxon>Metazoa</taxon>
        <taxon>Ecdysozoa</taxon>
        <taxon>Arthropoda</taxon>
        <taxon>Hexapoda</taxon>
        <taxon>Insecta</taxon>
        <taxon>Pterygota</taxon>
        <taxon>Neoptera</taxon>
        <taxon>Polyneoptera</taxon>
        <taxon>Phasmatodea</taxon>
        <taxon>Timematodea</taxon>
        <taxon>Timematoidea</taxon>
        <taxon>Timematidae</taxon>
        <taxon>Timema</taxon>
    </lineage>
</organism>
<reference evidence="1" key="1">
    <citation type="submission" date="2021-03" db="EMBL/GenBank/DDBJ databases">
        <authorList>
            <person name="Tran Van P."/>
        </authorList>
    </citation>
    <scope>NUCLEOTIDE SEQUENCE</scope>
</reference>
<sequence length="129" mass="14937">VTHGLKQSWFMGVRRLATFFYKMSVSVRHEHCPISSARRGNMAIRPVYRPTIIKKRTKHFIRHQSDRYKKLKKKFTWICVVGEWKTILEKKNTLSTPERGSNLDLLVNGSLIYCEISTLDHAATKAGSC</sequence>
<proteinExistence type="predicted"/>
<dbReference type="Proteomes" id="UP001153148">
    <property type="component" value="Unassembled WGS sequence"/>
</dbReference>
<evidence type="ECO:0000313" key="1">
    <source>
        <dbReference type="EMBL" id="CAG2065117.1"/>
    </source>
</evidence>
<accession>A0ABN7PBM7</accession>
<keyword evidence="2" id="KW-1185">Reference proteome</keyword>
<evidence type="ECO:0000313" key="2">
    <source>
        <dbReference type="Proteomes" id="UP001153148"/>
    </source>
</evidence>
<dbReference type="InterPro" id="IPR036351">
    <property type="entry name" value="Ribosomal_eL32_sf"/>
</dbReference>
<protein>
    <submittedName>
        <fullName evidence="1">Uncharacterized protein</fullName>
    </submittedName>
</protein>
<gene>
    <name evidence="1" type="ORF">TPAB3V08_LOCUS12061</name>
</gene>